<dbReference type="InterPro" id="IPR004274">
    <property type="entry name" value="FCP1_dom"/>
</dbReference>
<dbReference type="EMBL" id="LK023379">
    <property type="protein sequence ID" value="CDS13226.1"/>
    <property type="molecule type" value="Genomic_DNA"/>
</dbReference>
<feature type="domain" description="FCP1 homology" evidence="2">
    <location>
        <begin position="210"/>
        <end position="368"/>
    </location>
</feature>
<dbReference type="InterPro" id="IPR036412">
    <property type="entry name" value="HAD-like_sf"/>
</dbReference>
<feature type="compositionally biased region" description="Low complexity" evidence="1">
    <location>
        <begin position="164"/>
        <end position="173"/>
    </location>
</feature>
<dbReference type="InterPro" id="IPR050365">
    <property type="entry name" value="TIM50"/>
</dbReference>
<dbReference type="AlphaFoldDB" id="A0A077X050"/>
<gene>
    <name evidence="3" type="ORF">LRAMOSA05404</name>
</gene>
<organism evidence="3">
    <name type="scientific">Lichtheimia ramosa</name>
    <dbReference type="NCBI Taxonomy" id="688394"/>
    <lineage>
        <taxon>Eukaryota</taxon>
        <taxon>Fungi</taxon>
        <taxon>Fungi incertae sedis</taxon>
        <taxon>Mucoromycota</taxon>
        <taxon>Mucoromycotina</taxon>
        <taxon>Mucoromycetes</taxon>
        <taxon>Mucorales</taxon>
        <taxon>Lichtheimiaceae</taxon>
        <taxon>Lichtheimia</taxon>
    </lineage>
</organism>
<dbReference type="PROSITE" id="PS50969">
    <property type="entry name" value="FCP1"/>
    <property type="match status" value="1"/>
</dbReference>
<proteinExistence type="predicted"/>
<dbReference type="Gene3D" id="3.40.50.1000">
    <property type="entry name" value="HAD superfamily/HAD-like"/>
    <property type="match status" value="1"/>
</dbReference>
<dbReference type="PANTHER" id="PTHR12210">
    <property type="entry name" value="DULLARD PROTEIN PHOSPHATASE"/>
    <property type="match status" value="1"/>
</dbReference>
<feature type="region of interest" description="Disordered" evidence="1">
    <location>
        <begin position="164"/>
        <end position="191"/>
    </location>
</feature>
<dbReference type="GO" id="GO:0016791">
    <property type="term" value="F:phosphatase activity"/>
    <property type="evidence" value="ECO:0007669"/>
    <property type="project" value="InterPro"/>
</dbReference>
<dbReference type="GO" id="GO:1904262">
    <property type="term" value="P:negative regulation of TORC1 signaling"/>
    <property type="evidence" value="ECO:0007669"/>
    <property type="project" value="UniProtKB-ARBA"/>
</dbReference>
<dbReference type="NCBIfam" id="TIGR02251">
    <property type="entry name" value="HIF-SF_euk"/>
    <property type="match status" value="1"/>
</dbReference>
<feature type="region of interest" description="Disordered" evidence="1">
    <location>
        <begin position="110"/>
        <end position="152"/>
    </location>
</feature>
<dbReference type="Pfam" id="PF03031">
    <property type="entry name" value="NIF"/>
    <property type="match status" value="1"/>
</dbReference>
<dbReference type="InterPro" id="IPR023214">
    <property type="entry name" value="HAD_sf"/>
</dbReference>
<sequence length="389" mass="42333">MSQPQPPSDSLSKTSAPIHHTQVAPQHSPKTATSKSKETASDPHHVKSPLSGTNPSHSNNNNNSRPASRTGSFKGPFKSGGGGLISLLLCCTFGAGSLLDNSDKSAFFSRHRKKNNNRHSTSADTHSPVVEKNNISPSSSPSPPTSAPALPKIFTHPTDLAHFSSSAAATSSSPTDQQEDPPVTSATPCSIPPQSPDGQIMWLLPPLATDHIGRKCLVLDLDETLVHSSFKVIPNPDFIVPVEIDNQYHNVYVLKRPGVDEFMRRMGQVYEIVVFTASLSKYADPVLDMLDIHKVVTHRLFRESCYNHKGTYVKDLSQLGRELTQTLILDNSPASYIFHTSNAVPVSTWFSDPHDTELSDLIAFLEDLTTVDDVTMVLDSNIDASLPVR</sequence>
<feature type="compositionally biased region" description="Basic and acidic residues" evidence="1">
    <location>
        <begin position="35"/>
        <end position="45"/>
    </location>
</feature>
<dbReference type="SMART" id="SM00577">
    <property type="entry name" value="CPDc"/>
    <property type="match status" value="1"/>
</dbReference>
<dbReference type="SUPFAM" id="SSF56784">
    <property type="entry name" value="HAD-like"/>
    <property type="match status" value="1"/>
</dbReference>
<reference evidence="3" key="1">
    <citation type="journal article" date="2014" name="Genome Announc.">
        <title>De novo whole-genome sequence and genome annotation of Lichtheimia ramosa.</title>
        <authorList>
            <person name="Linde J."/>
            <person name="Schwartze V."/>
            <person name="Binder U."/>
            <person name="Lass-Florl C."/>
            <person name="Voigt K."/>
            <person name="Horn F."/>
        </authorList>
    </citation>
    <scope>NUCLEOTIDE SEQUENCE</scope>
    <source>
        <strain evidence="3">JMRC FSU:6197</strain>
    </source>
</reference>
<feature type="region of interest" description="Disordered" evidence="1">
    <location>
        <begin position="1"/>
        <end position="75"/>
    </location>
</feature>
<dbReference type="OrthoDB" id="277011at2759"/>
<evidence type="ECO:0000256" key="1">
    <source>
        <dbReference type="SAM" id="MobiDB-lite"/>
    </source>
</evidence>
<dbReference type="CDD" id="cd07521">
    <property type="entry name" value="HAD_FCP1-like"/>
    <property type="match status" value="1"/>
</dbReference>
<feature type="compositionally biased region" description="Polar residues" evidence="1">
    <location>
        <begin position="23"/>
        <end position="34"/>
    </location>
</feature>
<feature type="compositionally biased region" description="Low complexity" evidence="1">
    <location>
        <begin position="54"/>
        <end position="64"/>
    </location>
</feature>
<dbReference type="GO" id="GO:0034198">
    <property type="term" value="P:cellular response to amino acid starvation"/>
    <property type="evidence" value="ECO:0007669"/>
    <property type="project" value="UniProtKB-ARBA"/>
</dbReference>
<dbReference type="FunFam" id="3.40.50.1000:FF:000043">
    <property type="entry name" value="General stress response phosphoprotein phosphatase Psr1/2"/>
    <property type="match status" value="1"/>
</dbReference>
<accession>A0A077X050</accession>
<name>A0A077X050_9FUNG</name>
<dbReference type="GO" id="GO:0045944">
    <property type="term" value="P:positive regulation of transcription by RNA polymerase II"/>
    <property type="evidence" value="ECO:0007669"/>
    <property type="project" value="UniProtKB-ARBA"/>
</dbReference>
<dbReference type="GO" id="GO:0009651">
    <property type="term" value="P:response to salt stress"/>
    <property type="evidence" value="ECO:0007669"/>
    <property type="project" value="UniProtKB-ARBA"/>
</dbReference>
<evidence type="ECO:0000259" key="2">
    <source>
        <dbReference type="PROSITE" id="PS50969"/>
    </source>
</evidence>
<evidence type="ECO:0000313" key="3">
    <source>
        <dbReference type="EMBL" id="CDS13226.1"/>
    </source>
</evidence>
<dbReference type="InterPro" id="IPR011948">
    <property type="entry name" value="Dullard_phosphatase"/>
</dbReference>
<protein>
    <recommendedName>
        <fullName evidence="2">FCP1 homology domain-containing protein</fullName>
    </recommendedName>
</protein>